<sequence>MADDFSELLELAADLSGVPAAANRNVRKAIEVTARNVKDDWRQGATVSRGYAASYAAAVDYTLKFPGGSIDAEVGPSLGKTAGASAGFLEDAPGGVAAAPQHAGRDALEANEGDFVRGLEIAIFEALAEEVDG</sequence>
<reference evidence="1" key="1">
    <citation type="submission" date="2021-05" db="EMBL/GenBank/DDBJ databases">
        <authorList>
            <person name="Brink J."/>
            <person name="Busse A.L."/>
            <person name="Crowley H.J."/>
            <person name="Hall C.J."/>
            <person name="Hetherington P."/>
            <person name="Hovde T.M."/>
            <person name="Johnson J.A."/>
            <person name="Karch K.E."/>
            <person name="Krueger C.J."/>
            <person name="Lundberg T.J."/>
            <person name="Madla Sanchez I."/>
            <person name="Mathiesen C."/>
            <person name="Moore L.J."/>
            <person name="Nordberg R.J."/>
            <person name="Petersen I.M."/>
            <person name="Piton K.L."/>
            <person name="Rozycki S.T."/>
            <person name="Rutten E."/>
            <person name="Samuelson I.O."/>
            <person name="Sarkilahti S.K."/>
            <person name="Schubert K.A."/>
            <person name="Stamness T.F."/>
            <person name="Tinman A.J."/>
            <person name="Tutterrow P.B."/>
            <person name="Wanzek N.C."/>
            <person name="Wheeler C.D."/>
            <person name="Spring A.M."/>
            <person name="Klyczek K."/>
            <person name="Garlena R.A."/>
            <person name="Russell D.A."/>
            <person name="Pope W.H."/>
            <person name="Jacobs-Sera D."/>
            <person name="Hatfull G.F."/>
        </authorList>
    </citation>
    <scope>NUCLEOTIDE SEQUENCE</scope>
</reference>
<gene>
    <name evidence="1" type="primary">9</name>
    <name evidence="1" type="ORF">SEA_FOOTLOOSE_9</name>
</gene>
<protein>
    <recommendedName>
        <fullName evidence="3">HK97 gp10 family phage protein</fullName>
    </recommendedName>
</protein>
<accession>A0A8F3IPG4</accession>
<organism evidence="1 2">
    <name type="scientific">Microbacterium phage Footloose</name>
    <dbReference type="NCBI Taxonomy" id="2836048"/>
    <lineage>
        <taxon>Viruses</taxon>
        <taxon>Duplodnaviria</taxon>
        <taxon>Heunggongvirae</taxon>
        <taxon>Uroviricota</taxon>
        <taxon>Caudoviricetes</taxon>
        <taxon>Footloosevirus</taxon>
        <taxon>Footloosevirus footloose</taxon>
    </lineage>
</organism>
<dbReference type="KEGG" id="vg:80018997"/>
<evidence type="ECO:0008006" key="3">
    <source>
        <dbReference type="Google" id="ProtNLM"/>
    </source>
</evidence>
<dbReference type="GeneID" id="80018997"/>
<evidence type="ECO:0000313" key="1">
    <source>
        <dbReference type="EMBL" id="QWY84591.1"/>
    </source>
</evidence>
<proteinExistence type="predicted"/>
<evidence type="ECO:0000313" key="2">
    <source>
        <dbReference type="Proteomes" id="UP000693692"/>
    </source>
</evidence>
<dbReference type="Proteomes" id="UP000693692">
    <property type="component" value="Segment"/>
</dbReference>
<dbReference type="RefSeq" id="YP_010754406.1">
    <property type="nucleotide sequence ID" value="NC_073460.1"/>
</dbReference>
<name>A0A8F3IPG4_9CAUD</name>
<keyword evidence="2" id="KW-1185">Reference proteome</keyword>
<dbReference type="EMBL" id="MZ150789">
    <property type="protein sequence ID" value="QWY84591.1"/>
    <property type="molecule type" value="Genomic_DNA"/>
</dbReference>